<dbReference type="InterPro" id="IPR050639">
    <property type="entry name" value="SSR_resolvase"/>
</dbReference>
<dbReference type="InterPro" id="IPR006119">
    <property type="entry name" value="Resolv_N"/>
</dbReference>
<dbReference type="InterPro" id="IPR036162">
    <property type="entry name" value="Resolvase-like_N_sf"/>
</dbReference>
<evidence type="ECO:0000256" key="3">
    <source>
        <dbReference type="ARBA" id="ARBA00023100"/>
    </source>
</evidence>
<keyword evidence="2" id="KW-0229">DNA integration</keyword>
<comment type="caution">
    <text evidence="9">The sequence shown here is derived from an EMBL/GenBank/DDBJ whole genome shotgun (WGS) entry which is preliminary data.</text>
</comment>
<dbReference type="Proteomes" id="UP001161065">
    <property type="component" value="Unassembled WGS sequence"/>
</dbReference>
<dbReference type="InterPro" id="IPR006118">
    <property type="entry name" value="Recombinase_CS"/>
</dbReference>
<dbReference type="GO" id="GO:0003677">
    <property type="term" value="F:DNA binding"/>
    <property type="evidence" value="ECO:0007669"/>
    <property type="project" value="UniProtKB-KW"/>
</dbReference>
<evidence type="ECO:0000256" key="1">
    <source>
        <dbReference type="ARBA" id="ARBA00009913"/>
    </source>
</evidence>
<dbReference type="Gene3D" id="3.40.50.1390">
    <property type="entry name" value="Resolvase, N-terminal catalytic domain"/>
    <property type="match status" value="1"/>
</dbReference>
<dbReference type="GO" id="GO:0000150">
    <property type="term" value="F:DNA strand exchange activity"/>
    <property type="evidence" value="ECO:0007669"/>
    <property type="project" value="UniProtKB-KW"/>
</dbReference>
<protein>
    <submittedName>
        <fullName evidence="9">Recombinase family protein</fullName>
    </submittedName>
</protein>
<reference evidence="9" key="1">
    <citation type="submission" date="2022-09" db="EMBL/GenBank/DDBJ databases">
        <title>Intensive care unit water sources are persistently colonized with multi-drug resistant bacteria and are the site of extensive horizontal gene transfer of antibiotic resistance genes.</title>
        <authorList>
            <person name="Diorio-Toth L."/>
        </authorList>
    </citation>
    <scope>NUCLEOTIDE SEQUENCE</scope>
    <source>
        <strain evidence="9">GD03832</strain>
    </source>
</reference>
<keyword evidence="4" id="KW-0238">DNA-binding</keyword>
<feature type="domain" description="Resolvase/invertase-type recombinase catalytic" evidence="8">
    <location>
        <begin position="2"/>
        <end position="136"/>
    </location>
</feature>
<dbReference type="GO" id="GO:0015074">
    <property type="term" value="P:DNA integration"/>
    <property type="evidence" value="ECO:0007669"/>
    <property type="project" value="UniProtKB-KW"/>
</dbReference>
<sequence>MTVYGYARVSTQDQTTATQMAALLRSGIEKKNIVQEKRSAVKDRPALEQLLKKLKRGDVLVVYKLDRLARSVSHFIKVFEDLQVRKIHFRSLTEAIETTTPHGRMFLHLLSAFAEFERELIRERCLAGQRAARAAGKTWGRKRALSDEDVAAAVAAWRSGWYKQKDLAEMLDVSVACLRDHIYRAEKRGRWLEVSLRK</sequence>
<dbReference type="PROSITE" id="PS00397">
    <property type="entry name" value="RECOMBINASES_1"/>
    <property type="match status" value="1"/>
</dbReference>
<dbReference type="PANTHER" id="PTHR30461:SF2">
    <property type="entry name" value="SERINE RECOMBINASE PINE-RELATED"/>
    <property type="match status" value="1"/>
</dbReference>
<dbReference type="PANTHER" id="PTHR30461">
    <property type="entry name" value="DNA-INVERTASE FROM LAMBDOID PROPHAGE"/>
    <property type="match status" value="1"/>
</dbReference>
<evidence type="ECO:0000256" key="2">
    <source>
        <dbReference type="ARBA" id="ARBA00022908"/>
    </source>
</evidence>
<keyword evidence="3" id="KW-0230">DNA invertase</keyword>
<gene>
    <name evidence="9" type="ORF">N5D63_06015</name>
</gene>
<dbReference type="PROSITE" id="PS00398">
    <property type="entry name" value="RECOMBINASES_2"/>
    <property type="match status" value="1"/>
</dbReference>
<dbReference type="FunFam" id="3.40.50.1390:FF:000001">
    <property type="entry name" value="DNA recombinase"/>
    <property type="match status" value="1"/>
</dbReference>
<dbReference type="EMBL" id="JAOCEK010000003">
    <property type="protein sequence ID" value="MDH1333701.1"/>
    <property type="molecule type" value="Genomic_DNA"/>
</dbReference>
<comment type="similarity">
    <text evidence="1">Belongs to the site-specific recombinase resolvase family.</text>
</comment>
<dbReference type="AlphaFoldDB" id="A0AA42PZQ4"/>
<dbReference type="SMART" id="SM00857">
    <property type="entry name" value="Resolvase"/>
    <property type="match status" value="1"/>
</dbReference>
<dbReference type="SUPFAM" id="SSF53041">
    <property type="entry name" value="Resolvase-like"/>
    <property type="match status" value="1"/>
</dbReference>
<feature type="active site" description="O-(5'-phospho-DNA)-serine intermediate" evidence="6 7">
    <location>
        <position position="10"/>
    </location>
</feature>
<dbReference type="Pfam" id="PF00239">
    <property type="entry name" value="Resolvase"/>
    <property type="match status" value="1"/>
</dbReference>
<evidence type="ECO:0000313" key="10">
    <source>
        <dbReference type="Proteomes" id="UP001161065"/>
    </source>
</evidence>
<evidence type="ECO:0000256" key="5">
    <source>
        <dbReference type="ARBA" id="ARBA00023172"/>
    </source>
</evidence>
<evidence type="ECO:0000256" key="4">
    <source>
        <dbReference type="ARBA" id="ARBA00023125"/>
    </source>
</evidence>
<keyword evidence="5" id="KW-0233">DNA recombination</keyword>
<proteinExistence type="inferred from homology"/>
<accession>A0AA42PZQ4</accession>
<dbReference type="PROSITE" id="PS51736">
    <property type="entry name" value="RECOMBINASES_3"/>
    <property type="match status" value="1"/>
</dbReference>
<name>A0AA42PZQ4_9BURK</name>
<evidence type="ECO:0000259" key="8">
    <source>
        <dbReference type="PROSITE" id="PS51736"/>
    </source>
</evidence>
<evidence type="ECO:0000256" key="6">
    <source>
        <dbReference type="PIRSR" id="PIRSR606118-50"/>
    </source>
</evidence>
<dbReference type="CDD" id="cd03768">
    <property type="entry name" value="SR_ResInv"/>
    <property type="match status" value="1"/>
</dbReference>
<evidence type="ECO:0000256" key="7">
    <source>
        <dbReference type="PROSITE-ProRule" id="PRU10137"/>
    </source>
</evidence>
<organism evidence="9 10">
    <name type="scientific">Comamonas thiooxydans</name>
    <dbReference type="NCBI Taxonomy" id="363952"/>
    <lineage>
        <taxon>Bacteria</taxon>
        <taxon>Pseudomonadati</taxon>
        <taxon>Pseudomonadota</taxon>
        <taxon>Betaproteobacteria</taxon>
        <taxon>Burkholderiales</taxon>
        <taxon>Comamonadaceae</taxon>
        <taxon>Comamonas</taxon>
    </lineage>
</organism>
<dbReference type="RefSeq" id="WP_280007432.1">
    <property type="nucleotide sequence ID" value="NZ_JAOCEP010000002.1"/>
</dbReference>
<evidence type="ECO:0000313" key="9">
    <source>
        <dbReference type="EMBL" id="MDH1333701.1"/>
    </source>
</evidence>